<protein>
    <submittedName>
        <fullName evidence="1">Uncharacterized protein</fullName>
    </submittedName>
</protein>
<reference evidence="1 2" key="1">
    <citation type="submission" date="2020-06" db="EMBL/GenBank/DDBJ databases">
        <title>Dyadobacter sandarakinus sp. nov., isolated from the soil of the Arctic Yellow River Station.</title>
        <authorList>
            <person name="Zhang Y."/>
            <person name="Peng F."/>
        </authorList>
    </citation>
    <scope>NUCLEOTIDE SEQUENCE [LARGE SCALE GENOMIC DNA]</scope>
    <source>
        <strain evidence="1 2">Q3-56</strain>
    </source>
</reference>
<gene>
    <name evidence="1" type="ORF">HWI92_08280</name>
</gene>
<dbReference type="EMBL" id="CP056775">
    <property type="protein sequence ID" value="QRR00900.1"/>
    <property type="molecule type" value="Genomic_DNA"/>
</dbReference>
<evidence type="ECO:0000313" key="2">
    <source>
        <dbReference type="Proteomes" id="UP000612680"/>
    </source>
</evidence>
<accession>A0ABX7I4V0</accession>
<evidence type="ECO:0000313" key="1">
    <source>
        <dbReference type="EMBL" id="QRR00900.1"/>
    </source>
</evidence>
<keyword evidence="2" id="KW-1185">Reference proteome</keyword>
<name>A0ABX7I4V0_9BACT</name>
<organism evidence="1 2">
    <name type="scientific">Dyadobacter sandarakinus</name>
    <dbReference type="NCBI Taxonomy" id="2747268"/>
    <lineage>
        <taxon>Bacteria</taxon>
        <taxon>Pseudomonadati</taxon>
        <taxon>Bacteroidota</taxon>
        <taxon>Cytophagia</taxon>
        <taxon>Cytophagales</taxon>
        <taxon>Spirosomataceae</taxon>
        <taxon>Dyadobacter</taxon>
    </lineage>
</organism>
<dbReference type="RefSeq" id="WP_204662628.1">
    <property type="nucleotide sequence ID" value="NZ_CP056775.1"/>
</dbReference>
<sequence length="61" mass="6642">MDKQDYPIPQAGQLSIFLFLLVFLPSGPIVLSVQAVASVVTVTATATACNTDFEIFMMQFD</sequence>
<dbReference type="Proteomes" id="UP000612680">
    <property type="component" value="Chromosome"/>
</dbReference>
<proteinExistence type="predicted"/>